<keyword evidence="3" id="KW-0962">Peroxisome biogenesis</keyword>
<dbReference type="Pfam" id="PF04882">
    <property type="entry name" value="Peroxin-3"/>
    <property type="match status" value="1"/>
</dbReference>
<evidence type="ECO:0000256" key="5">
    <source>
        <dbReference type="ARBA" id="ARBA00029630"/>
    </source>
</evidence>
<comment type="caution">
    <text evidence="6">The sequence shown here is derived from an EMBL/GenBank/DDBJ whole genome shotgun (WGS) entry which is preliminary data.</text>
</comment>
<dbReference type="GO" id="GO:0045046">
    <property type="term" value="P:protein import into peroxisome membrane"/>
    <property type="evidence" value="ECO:0007669"/>
    <property type="project" value="TreeGrafter"/>
</dbReference>
<protein>
    <recommendedName>
        <fullName evidence="2">Peroxisomal biogenesis factor 3</fullName>
    </recommendedName>
    <alternativeName>
        <fullName evidence="5">Peroxisomal assembly protein PEX3</fullName>
    </alternativeName>
</protein>
<name>A0AA36CXZ2_9BILA</name>
<gene>
    <name evidence="6" type="ORF">MSPICULIGERA_LOCUS14661</name>
</gene>
<dbReference type="PANTHER" id="PTHR28080:SF1">
    <property type="entry name" value="PEROXISOMAL BIOGENESIS FACTOR 3"/>
    <property type="match status" value="1"/>
</dbReference>
<dbReference type="Proteomes" id="UP001177023">
    <property type="component" value="Unassembled WGS sequence"/>
</dbReference>
<evidence type="ECO:0000313" key="7">
    <source>
        <dbReference type="Proteomes" id="UP001177023"/>
    </source>
</evidence>
<reference evidence="6" key="1">
    <citation type="submission" date="2023-06" db="EMBL/GenBank/DDBJ databases">
        <authorList>
            <person name="Delattre M."/>
        </authorList>
    </citation>
    <scope>NUCLEOTIDE SEQUENCE</scope>
    <source>
        <strain evidence="6">AF72</strain>
    </source>
</reference>
<sequence>MALHQAFQDKSTAKDPRQTDALKLQARRHYVFDSNQRTCDESVIELIPSIRRLIEVRFNVEAIKKEIDANPDMPLELKLQKWEKMKLTSFARILALAYSYSLLTVTLKCQISILAADICTQFEKPREPVATGWSSYLPPGFANYFGSSAPSTSEPQKQPDVGSQQIFMQCIQYFTSTGIQQLFDNIEKAMEESLQNITLKQQMSKDEVRAIFESAEKRIFSEDGVEFCQLVAPLDENMNMVGETLQNLIRRLVRSLKSTECKDTTRALADYYLSTACGRIPGSSPAPLAKLIPPLSDTFHSISSTSFESPLRNSLCSSDVHQLAIAVFSSKIA</sequence>
<comment type="function">
    <text evidence="4">Involved in peroxisome biosynthesis and integrity. Assembles membrane vesicles before the matrix proteins are translocated. As a docking factor for PEX19, is necessary for the import of peroxisomal membrane proteins in the peroxisomes.</text>
</comment>
<dbReference type="InterPro" id="IPR006966">
    <property type="entry name" value="Peroxin-3"/>
</dbReference>
<dbReference type="EMBL" id="CATQJA010002643">
    <property type="protein sequence ID" value="CAJ0576367.1"/>
    <property type="molecule type" value="Genomic_DNA"/>
</dbReference>
<comment type="subunit">
    <text evidence="1">Interacts with PEX19.</text>
</comment>
<dbReference type="GO" id="GO:0005778">
    <property type="term" value="C:peroxisomal membrane"/>
    <property type="evidence" value="ECO:0007669"/>
    <property type="project" value="InterPro"/>
</dbReference>
<dbReference type="GO" id="GO:0030674">
    <property type="term" value="F:protein-macromolecule adaptor activity"/>
    <property type="evidence" value="ECO:0007669"/>
    <property type="project" value="TreeGrafter"/>
</dbReference>
<organism evidence="6 7">
    <name type="scientific">Mesorhabditis spiculigera</name>
    <dbReference type="NCBI Taxonomy" id="96644"/>
    <lineage>
        <taxon>Eukaryota</taxon>
        <taxon>Metazoa</taxon>
        <taxon>Ecdysozoa</taxon>
        <taxon>Nematoda</taxon>
        <taxon>Chromadorea</taxon>
        <taxon>Rhabditida</taxon>
        <taxon>Rhabditina</taxon>
        <taxon>Rhabditomorpha</taxon>
        <taxon>Rhabditoidea</taxon>
        <taxon>Rhabditidae</taxon>
        <taxon>Mesorhabditinae</taxon>
        <taxon>Mesorhabditis</taxon>
    </lineage>
</organism>
<evidence type="ECO:0000256" key="4">
    <source>
        <dbReference type="ARBA" id="ARBA00025338"/>
    </source>
</evidence>
<evidence type="ECO:0000256" key="1">
    <source>
        <dbReference type="ARBA" id="ARBA00011494"/>
    </source>
</evidence>
<dbReference type="AlphaFoldDB" id="A0AA36CXZ2"/>
<dbReference type="PANTHER" id="PTHR28080">
    <property type="entry name" value="PEROXISOMAL BIOGENESIS FACTOR 3"/>
    <property type="match status" value="1"/>
</dbReference>
<evidence type="ECO:0000256" key="2">
    <source>
        <dbReference type="ARBA" id="ARBA00014294"/>
    </source>
</evidence>
<evidence type="ECO:0000313" key="6">
    <source>
        <dbReference type="EMBL" id="CAJ0576367.1"/>
    </source>
</evidence>
<accession>A0AA36CXZ2</accession>
<feature type="non-terminal residue" evidence="6">
    <location>
        <position position="1"/>
    </location>
</feature>
<keyword evidence="7" id="KW-1185">Reference proteome</keyword>
<evidence type="ECO:0000256" key="3">
    <source>
        <dbReference type="ARBA" id="ARBA00022593"/>
    </source>
</evidence>
<proteinExistence type="predicted"/>